<evidence type="ECO:0000313" key="3">
    <source>
        <dbReference type="EMBL" id="KAK2705749.1"/>
    </source>
</evidence>
<feature type="coiled-coil region" evidence="1">
    <location>
        <begin position="120"/>
        <end position="157"/>
    </location>
</feature>
<accession>A0AA88KXE1</accession>
<evidence type="ECO:0000256" key="1">
    <source>
        <dbReference type="SAM" id="Coils"/>
    </source>
</evidence>
<evidence type="ECO:0000313" key="4">
    <source>
        <dbReference type="Proteomes" id="UP001187531"/>
    </source>
</evidence>
<dbReference type="Proteomes" id="UP001187531">
    <property type="component" value="Unassembled WGS sequence"/>
</dbReference>
<feature type="non-terminal residue" evidence="3">
    <location>
        <position position="1"/>
    </location>
</feature>
<sequence length="180" mass="21501">MMWRSNYRNQVENEWKNRIKGNHKTFGLPSQRDADTVVSSNKKCRQSSSKRECLKEKRFPPVPKSGEKPLEIEKIDHNFVAENSQCVEKKGKEFSCKALFPPVEYVHKRDYGTLPMYLVRRKQEEERKAKLKSLHELERVNTEKEEQQKTINTYEKDLQKSWTDLRKRLEKVKMSEVAKR</sequence>
<feature type="compositionally biased region" description="Basic and acidic residues" evidence="2">
    <location>
        <begin position="49"/>
        <end position="68"/>
    </location>
</feature>
<comment type="caution">
    <text evidence="3">The sequence shown here is derived from an EMBL/GenBank/DDBJ whole genome shotgun (WGS) entry which is preliminary data.</text>
</comment>
<reference evidence="3" key="1">
    <citation type="submission" date="2023-07" db="EMBL/GenBank/DDBJ databases">
        <title>Chromosome-level genome assembly of Artemia franciscana.</title>
        <authorList>
            <person name="Jo E."/>
        </authorList>
    </citation>
    <scope>NUCLEOTIDE SEQUENCE</scope>
    <source>
        <tissue evidence="3">Whole body</tissue>
    </source>
</reference>
<name>A0AA88KXE1_ARTSF</name>
<dbReference type="AlphaFoldDB" id="A0AA88KXE1"/>
<evidence type="ECO:0008006" key="5">
    <source>
        <dbReference type="Google" id="ProtNLM"/>
    </source>
</evidence>
<keyword evidence="1" id="KW-0175">Coiled coil</keyword>
<feature type="region of interest" description="Disordered" evidence="2">
    <location>
        <begin position="22"/>
        <end position="68"/>
    </location>
</feature>
<proteinExistence type="predicted"/>
<organism evidence="3 4">
    <name type="scientific">Artemia franciscana</name>
    <name type="common">Brine shrimp</name>
    <name type="synonym">Artemia sanfranciscana</name>
    <dbReference type="NCBI Taxonomy" id="6661"/>
    <lineage>
        <taxon>Eukaryota</taxon>
        <taxon>Metazoa</taxon>
        <taxon>Ecdysozoa</taxon>
        <taxon>Arthropoda</taxon>
        <taxon>Crustacea</taxon>
        <taxon>Branchiopoda</taxon>
        <taxon>Anostraca</taxon>
        <taxon>Artemiidae</taxon>
        <taxon>Artemia</taxon>
    </lineage>
</organism>
<dbReference type="EMBL" id="JAVRJZ010000020">
    <property type="protein sequence ID" value="KAK2705749.1"/>
    <property type="molecule type" value="Genomic_DNA"/>
</dbReference>
<evidence type="ECO:0000256" key="2">
    <source>
        <dbReference type="SAM" id="MobiDB-lite"/>
    </source>
</evidence>
<gene>
    <name evidence="3" type="ORF">QYM36_015943</name>
</gene>
<protein>
    <recommendedName>
        <fullName evidence="5">Enkurin</fullName>
    </recommendedName>
</protein>
<keyword evidence="4" id="KW-1185">Reference proteome</keyword>